<feature type="compositionally biased region" description="Polar residues" evidence="1">
    <location>
        <begin position="1"/>
        <end position="21"/>
    </location>
</feature>
<dbReference type="OrthoDB" id="2154978at2759"/>
<gene>
    <name evidence="2" type="primary">106089328</name>
</gene>
<dbReference type="PANTHER" id="PTHR28596:SF1">
    <property type="entry name" value="BBSOME-INTERACTING PROTEIN 1"/>
    <property type="match status" value="1"/>
</dbReference>
<feature type="compositionally biased region" description="Basic and acidic residues" evidence="1">
    <location>
        <begin position="76"/>
        <end position="89"/>
    </location>
</feature>
<reference evidence="2" key="1">
    <citation type="submission" date="2020-05" db="UniProtKB">
        <authorList>
            <consortium name="EnsemblMetazoa"/>
        </authorList>
    </citation>
    <scope>IDENTIFICATION</scope>
    <source>
        <strain evidence="2">USDA</strain>
    </source>
</reference>
<dbReference type="AlphaFoldDB" id="A0A1I8NTE1"/>
<evidence type="ECO:0008006" key="4">
    <source>
        <dbReference type="Google" id="ProtNLM"/>
    </source>
</evidence>
<name>A0A1I8NTE1_STOCA</name>
<dbReference type="GO" id="GO:0034464">
    <property type="term" value="C:BBSome"/>
    <property type="evidence" value="ECO:0007669"/>
    <property type="project" value="InterPro"/>
</dbReference>
<organism evidence="2 3">
    <name type="scientific">Stomoxys calcitrans</name>
    <name type="common">Stable fly</name>
    <name type="synonym">Conops calcitrans</name>
    <dbReference type="NCBI Taxonomy" id="35570"/>
    <lineage>
        <taxon>Eukaryota</taxon>
        <taxon>Metazoa</taxon>
        <taxon>Ecdysozoa</taxon>
        <taxon>Arthropoda</taxon>
        <taxon>Hexapoda</taxon>
        <taxon>Insecta</taxon>
        <taxon>Pterygota</taxon>
        <taxon>Neoptera</taxon>
        <taxon>Endopterygota</taxon>
        <taxon>Diptera</taxon>
        <taxon>Brachycera</taxon>
        <taxon>Muscomorpha</taxon>
        <taxon>Muscoidea</taxon>
        <taxon>Muscidae</taxon>
        <taxon>Stomoxys</taxon>
    </lineage>
</organism>
<protein>
    <recommendedName>
        <fullName evidence="4">BBSome-interacting protein 1</fullName>
    </recommendedName>
</protein>
<dbReference type="Pfam" id="PF14777">
    <property type="entry name" value="BBIP10"/>
    <property type="match status" value="1"/>
</dbReference>
<proteinExistence type="predicted"/>
<dbReference type="Proteomes" id="UP000095300">
    <property type="component" value="Unassembled WGS sequence"/>
</dbReference>
<evidence type="ECO:0000256" key="1">
    <source>
        <dbReference type="SAM" id="MobiDB-lite"/>
    </source>
</evidence>
<accession>A0A1I8NTE1</accession>
<dbReference type="STRING" id="35570.A0A1I8NTE1"/>
<dbReference type="EnsemblMetazoa" id="SCAU001848-RA">
    <property type="protein sequence ID" value="SCAU001848-PA"/>
    <property type="gene ID" value="SCAU001848"/>
</dbReference>
<evidence type="ECO:0000313" key="3">
    <source>
        <dbReference type="Proteomes" id="UP000095300"/>
    </source>
</evidence>
<sequence length="96" mass="11101">MTTKSSNNNVNVEINKSTKTRGTAAANEEDLYNKEKIELIVPTTGKLYFEHKSELVFCKPHLMPLKSQALERLEEMQRETARQLQEKRLKGSHKKN</sequence>
<feature type="region of interest" description="Disordered" evidence="1">
    <location>
        <begin position="1"/>
        <end position="24"/>
    </location>
</feature>
<dbReference type="GO" id="GO:0097500">
    <property type="term" value="P:receptor localization to non-motile cilium"/>
    <property type="evidence" value="ECO:0007669"/>
    <property type="project" value="TreeGrafter"/>
</dbReference>
<dbReference type="VEuPathDB" id="VectorBase:SCAU001848"/>
<keyword evidence="3" id="KW-1185">Reference proteome</keyword>
<evidence type="ECO:0000313" key="2">
    <source>
        <dbReference type="EnsemblMetazoa" id="SCAU001848-PA"/>
    </source>
</evidence>
<dbReference type="GO" id="GO:0060271">
    <property type="term" value="P:cilium assembly"/>
    <property type="evidence" value="ECO:0007669"/>
    <property type="project" value="InterPro"/>
</dbReference>
<dbReference type="PANTHER" id="PTHR28596">
    <property type="entry name" value="BBSOME-INTERACTING PROTEIN 1"/>
    <property type="match status" value="1"/>
</dbReference>
<dbReference type="InterPro" id="IPR028233">
    <property type="entry name" value="BBIP10"/>
</dbReference>
<dbReference type="KEGG" id="scac:106089328"/>
<feature type="region of interest" description="Disordered" evidence="1">
    <location>
        <begin position="76"/>
        <end position="96"/>
    </location>
</feature>